<dbReference type="AlphaFoldDB" id="A0A6M3J6Z1"/>
<dbReference type="EMBL" id="MT142510">
    <property type="protein sequence ID" value="QJA83397.1"/>
    <property type="molecule type" value="Genomic_DNA"/>
</dbReference>
<evidence type="ECO:0000313" key="2">
    <source>
        <dbReference type="EMBL" id="QJA65573.1"/>
    </source>
</evidence>
<feature type="region of interest" description="Disordered" evidence="1">
    <location>
        <begin position="141"/>
        <end position="165"/>
    </location>
</feature>
<dbReference type="EMBL" id="MT141541">
    <property type="protein sequence ID" value="QJA65573.1"/>
    <property type="molecule type" value="Genomic_DNA"/>
</dbReference>
<reference evidence="2" key="1">
    <citation type="submission" date="2020-03" db="EMBL/GenBank/DDBJ databases">
        <title>The deep terrestrial virosphere.</title>
        <authorList>
            <person name="Holmfeldt K."/>
            <person name="Nilsson E."/>
            <person name="Simone D."/>
            <person name="Lopez-Fernandez M."/>
            <person name="Wu X."/>
            <person name="de Brujin I."/>
            <person name="Lundin D."/>
            <person name="Andersson A."/>
            <person name="Bertilsson S."/>
            <person name="Dopson M."/>
        </authorList>
    </citation>
    <scope>NUCLEOTIDE SEQUENCE</scope>
    <source>
        <strain evidence="3">MM415A00288</strain>
        <strain evidence="2">MM415B00385</strain>
        <strain evidence="4">TM448B01270</strain>
    </source>
</reference>
<proteinExistence type="predicted"/>
<evidence type="ECO:0000313" key="4">
    <source>
        <dbReference type="EMBL" id="QJH98344.1"/>
    </source>
</evidence>
<evidence type="ECO:0000256" key="1">
    <source>
        <dbReference type="SAM" id="MobiDB-lite"/>
    </source>
</evidence>
<protein>
    <submittedName>
        <fullName evidence="2">Putative terminase</fullName>
    </submittedName>
</protein>
<accession>A0A6M3J6Z1</accession>
<dbReference type="EMBL" id="MT144728">
    <property type="protein sequence ID" value="QJH98344.1"/>
    <property type="molecule type" value="Genomic_DNA"/>
</dbReference>
<evidence type="ECO:0000313" key="3">
    <source>
        <dbReference type="EMBL" id="QJA83397.1"/>
    </source>
</evidence>
<gene>
    <name evidence="3" type="ORF">MM415A00288_0017</name>
    <name evidence="2" type="ORF">MM415B00385_0011</name>
    <name evidence="4" type="ORF">TM448B01270_0010</name>
</gene>
<organism evidence="2">
    <name type="scientific">viral metagenome</name>
    <dbReference type="NCBI Taxonomy" id="1070528"/>
    <lineage>
        <taxon>unclassified sequences</taxon>
        <taxon>metagenomes</taxon>
        <taxon>organismal metagenomes</taxon>
    </lineage>
</organism>
<sequence length="165" mass="18624">MPRLRNINWEKFCILFVGKCKGNRTLAYAETYGRKINTEKEYRICQVNGSQLLSKPIIEERCRELLDKSGITAEKLDAKLLFYIDQMEDYKVGMSAIKEGNALLKRTGQQANTQVNILNYERILINAGSIASGDGKAPIGNKEQLPVIQGEIPEDTDEKEPAYPI</sequence>
<name>A0A6M3J6Z1_9ZZZZ</name>